<feature type="region of interest" description="Disordered" evidence="1">
    <location>
        <begin position="205"/>
        <end position="244"/>
    </location>
</feature>
<feature type="compositionally biased region" description="Basic residues" evidence="1">
    <location>
        <begin position="1"/>
        <end position="15"/>
    </location>
</feature>
<organism evidence="2">
    <name type="scientific">uncultured Nocardioidaceae bacterium</name>
    <dbReference type="NCBI Taxonomy" id="253824"/>
    <lineage>
        <taxon>Bacteria</taxon>
        <taxon>Bacillati</taxon>
        <taxon>Actinomycetota</taxon>
        <taxon>Actinomycetes</taxon>
        <taxon>Propionibacteriales</taxon>
        <taxon>Nocardioidaceae</taxon>
        <taxon>environmental samples</taxon>
    </lineage>
</organism>
<feature type="compositionally biased region" description="Basic residues" evidence="1">
    <location>
        <begin position="138"/>
        <end position="155"/>
    </location>
</feature>
<sequence>AEASPRRPRRRFQRRTRGDPPGDGLRGDRRPGPGARPLRGVCGCDRRRTRRVLAVPPDRADGSDQPADLRSPCHRRRPLHDEVGPARSAPGRHRGRRPPRRRARWRRTDRLPHVATGGDELHLGRGRSHRGLPDPHPRRGGRRGLQPARHRLRRPSRPDSLVPGGPDVGSAGPRRHAGWATVVPLLPRSAPGGRGRHRVERLRRLLRKRGGGRPGPAGRGDRPAAEGPGIAAASGGRHRARRVRRTGLDRPSVRRRGTAALGLQQGVHRSGTGERGRRLRRRLPRRRVVLPVRPQPARRGTHALERRLHGADPRRHAALHERAGATAQGRARGHRDRGGRHARRLPHPGAALALVAAPVQRRRRHGRRHPPPRTPDRPGRPPRRGHGARGAPLARGPAQCPVHSRGRHAPPLALRRAVLRLRARDGEGGQPADIRAARAVARGHPPQRTRPGGPDGRVDAARPRRGGRDLRGHDRGPRGATPHGQDPHPRARRHDDGPPDGGGGGL</sequence>
<protein>
    <submittedName>
        <fullName evidence="2">Sulfate permease</fullName>
    </submittedName>
</protein>
<evidence type="ECO:0000256" key="1">
    <source>
        <dbReference type="SAM" id="MobiDB-lite"/>
    </source>
</evidence>
<feature type="compositionally biased region" description="Low complexity" evidence="1">
    <location>
        <begin position="225"/>
        <end position="235"/>
    </location>
</feature>
<name>A0A6J4MTH3_9ACTN</name>
<feature type="compositionally biased region" description="Low complexity" evidence="1">
    <location>
        <begin position="389"/>
        <end position="398"/>
    </location>
</feature>
<feature type="compositionally biased region" description="Basic and acidic residues" evidence="1">
    <location>
        <begin position="456"/>
        <end position="477"/>
    </location>
</feature>
<accession>A0A6J4MTH3</accession>
<feature type="compositionally biased region" description="Low complexity" evidence="1">
    <location>
        <begin position="350"/>
        <end position="359"/>
    </location>
</feature>
<evidence type="ECO:0000313" key="2">
    <source>
        <dbReference type="EMBL" id="CAA9368235.1"/>
    </source>
</evidence>
<feature type="compositionally biased region" description="Basic residues" evidence="1">
    <location>
        <begin position="90"/>
        <end position="105"/>
    </location>
</feature>
<feature type="compositionally biased region" description="Basic and acidic residues" evidence="1">
    <location>
        <begin position="16"/>
        <end position="31"/>
    </location>
</feature>
<feature type="region of interest" description="Disordered" evidence="1">
    <location>
        <begin position="1"/>
        <end position="176"/>
    </location>
</feature>
<feature type="region of interest" description="Disordered" evidence="1">
    <location>
        <begin position="296"/>
        <end position="411"/>
    </location>
</feature>
<feature type="non-terminal residue" evidence="2">
    <location>
        <position position="506"/>
    </location>
</feature>
<dbReference type="AlphaFoldDB" id="A0A6J4MTH3"/>
<feature type="compositionally biased region" description="Basic residues" evidence="1">
    <location>
        <begin position="360"/>
        <end position="371"/>
    </location>
</feature>
<gene>
    <name evidence="2" type="ORF">AVDCRST_MAG34-3211</name>
</gene>
<feature type="compositionally biased region" description="Basic residues" evidence="1">
    <location>
        <begin position="331"/>
        <end position="346"/>
    </location>
</feature>
<feature type="compositionally biased region" description="Basic and acidic residues" evidence="1">
    <location>
        <begin position="485"/>
        <end position="497"/>
    </location>
</feature>
<proteinExistence type="predicted"/>
<reference evidence="2" key="1">
    <citation type="submission" date="2020-02" db="EMBL/GenBank/DDBJ databases">
        <authorList>
            <person name="Meier V. D."/>
        </authorList>
    </citation>
    <scope>NUCLEOTIDE SEQUENCE</scope>
    <source>
        <strain evidence="2">AVDCRST_MAG34</strain>
    </source>
</reference>
<feature type="compositionally biased region" description="Basic and acidic residues" evidence="1">
    <location>
        <begin position="302"/>
        <end position="323"/>
    </location>
</feature>
<dbReference type="EMBL" id="CADCUI010000091">
    <property type="protein sequence ID" value="CAA9368235.1"/>
    <property type="molecule type" value="Genomic_DNA"/>
</dbReference>
<feature type="non-terminal residue" evidence="2">
    <location>
        <position position="1"/>
    </location>
</feature>
<feature type="region of interest" description="Disordered" evidence="1">
    <location>
        <begin position="423"/>
        <end position="506"/>
    </location>
</feature>